<name>A0A8J3JLC2_9ACTN</name>
<evidence type="ECO:0000256" key="1">
    <source>
        <dbReference type="SAM" id="SignalP"/>
    </source>
</evidence>
<dbReference type="EMBL" id="BONF01000021">
    <property type="protein sequence ID" value="GIF82612.1"/>
    <property type="molecule type" value="Genomic_DNA"/>
</dbReference>
<dbReference type="AlphaFoldDB" id="A0A8J3JLC2"/>
<dbReference type="InterPro" id="IPR046256">
    <property type="entry name" value="DUF6289"/>
</dbReference>
<gene>
    <name evidence="2" type="ORF">Cba03nite_39610</name>
</gene>
<feature type="chain" id="PRO_5035153442" evidence="1">
    <location>
        <begin position="35"/>
        <end position="84"/>
    </location>
</feature>
<proteinExistence type="predicted"/>
<keyword evidence="1" id="KW-0732">Signal</keyword>
<organism evidence="2 3">
    <name type="scientific">Catellatospora bangladeshensis</name>
    <dbReference type="NCBI Taxonomy" id="310355"/>
    <lineage>
        <taxon>Bacteria</taxon>
        <taxon>Bacillati</taxon>
        <taxon>Actinomycetota</taxon>
        <taxon>Actinomycetes</taxon>
        <taxon>Micromonosporales</taxon>
        <taxon>Micromonosporaceae</taxon>
        <taxon>Catellatospora</taxon>
    </lineage>
</organism>
<sequence length="84" mass="8827">MQGFRSRGRTAYRAAAVALAVCLGLVGAAVPAQAKGTITFVAYFSDATHSNLVGASTFSECPGDPSYHWGAYTAYYTIESEPCP</sequence>
<evidence type="ECO:0000313" key="2">
    <source>
        <dbReference type="EMBL" id="GIF82612.1"/>
    </source>
</evidence>
<keyword evidence="3" id="KW-1185">Reference proteome</keyword>
<feature type="signal peptide" evidence="1">
    <location>
        <begin position="1"/>
        <end position="34"/>
    </location>
</feature>
<dbReference type="Proteomes" id="UP000601223">
    <property type="component" value="Unassembled WGS sequence"/>
</dbReference>
<protein>
    <submittedName>
        <fullName evidence="2">Uncharacterized protein</fullName>
    </submittedName>
</protein>
<reference evidence="2 3" key="1">
    <citation type="submission" date="2021-01" db="EMBL/GenBank/DDBJ databases">
        <title>Whole genome shotgun sequence of Catellatospora bangladeshensis NBRC 107357.</title>
        <authorList>
            <person name="Komaki H."/>
            <person name="Tamura T."/>
        </authorList>
    </citation>
    <scope>NUCLEOTIDE SEQUENCE [LARGE SCALE GENOMIC DNA]</scope>
    <source>
        <strain evidence="2 3">NBRC 107357</strain>
    </source>
</reference>
<evidence type="ECO:0000313" key="3">
    <source>
        <dbReference type="Proteomes" id="UP000601223"/>
    </source>
</evidence>
<accession>A0A8J3JLC2</accession>
<dbReference type="Pfam" id="PF19806">
    <property type="entry name" value="DUF6289"/>
    <property type="match status" value="1"/>
</dbReference>
<comment type="caution">
    <text evidence="2">The sequence shown here is derived from an EMBL/GenBank/DDBJ whole genome shotgun (WGS) entry which is preliminary data.</text>
</comment>